<proteinExistence type="predicted"/>
<feature type="chain" id="PRO_5012857630" description="Transmembrane protein" evidence="1">
    <location>
        <begin position="25"/>
        <end position="225"/>
    </location>
</feature>
<gene>
    <name evidence="2" type="ORF">BESB_067150</name>
</gene>
<protein>
    <recommendedName>
        <fullName evidence="4">Transmembrane protein</fullName>
    </recommendedName>
</protein>
<keyword evidence="3" id="KW-1185">Reference proteome</keyword>
<dbReference type="Proteomes" id="UP000224006">
    <property type="component" value="Chromosome VI"/>
</dbReference>
<reference evidence="2 3" key="1">
    <citation type="submission" date="2017-09" db="EMBL/GenBank/DDBJ databases">
        <title>Genome sequencing of Besnoitia besnoiti strain Bb-Ger1.</title>
        <authorList>
            <person name="Schares G."/>
            <person name="Venepally P."/>
            <person name="Lorenzi H.A."/>
        </authorList>
    </citation>
    <scope>NUCLEOTIDE SEQUENCE [LARGE SCALE GENOMIC DNA]</scope>
    <source>
        <strain evidence="2 3">Bb-Ger1</strain>
    </source>
</reference>
<name>A0A2A9MH02_BESBE</name>
<feature type="signal peptide" evidence="1">
    <location>
        <begin position="1"/>
        <end position="24"/>
    </location>
</feature>
<evidence type="ECO:0000313" key="3">
    <source>
        <dbReference type="Proteomes" id="UP000224006"/>
    </source>
</evidence>
<dbReference type="AlphaFoldDB" id="A0A2A9MH02"/>
<comment type="caution">
    <text evidence="2">The sequence shown here is derived from an EMBL/GenBank/DDBJ whole genome shotgun (WGS) entry which is preliminary data.</text>
</comment>
<accession>A0A2A9MH02</accession>
<dbReference type="KEGG" id="bbes:BESB_067150"/>
<dbReference type="RefSeq" id="XP_029218691.1">
    <property type="nucleotide sequence ID" value="XM_029365108.1"/>
</dbReference>
<dbReference type="VEuPathDB" id="ToxoDB:BESB_067150"/>
<evidence type="ECO:0000313" key="2">
    <source>
        <dbReference type="EMBL" id="PFH34682.1"/>
    </source>
</evidence>
<evidence type="ECO:0008006" key="4">
    <source>
        <dbReference type="Google" id="ProtNLM"/>
    </source>
</evidence>
<keyword evidence="1" id="KW-0732">Signal</keyword>
<evidence type="ECO:0000256" key="1">
    <source>
        <dbReference type="SAM" id="SignalP"/>
    </source>
</evidence>
<dbReference type="EMBL" id="NWUJ01000006">
    <property type="protein sequence ID" value="PFH34682.1"/>
    <property type="molecule type" value="Genomic_DNA"/>
</dbReference>
<dbReference type="GeneID" id="40311641"/>
<sequence length="225" mass="26139">MTVSRIMHGVAVLVATQLFSWANAEDAVLPAGVNPPEDPQAAMTSDEPVHEVAEDQVDIMRAMNHRRRYTAPYVLPQPYHYRVAPYYYPRYLEEQTASQLDDPQIVDTPQKYDDTQPLTNASELSPHHHHRYVPVPYGYYYAPIGYYASPYPVSRPYPRYLKGLHRAAAVDRNAAALSKRSAASKKLRSMGHRRYGYYYYVSSSPYYRSYYGYRSYPYGYVRYLY</sequence>
<organism evidence="2 3">
    <name type="scientific">Besnoitia besnoiti</name>
    <name type="common">Apicomplexan protozoan</name>
    <dbReference type="NCBI Taxonomy" id="94643"/>
    <lineage>
        <taxon>Eukaryota</taxon>
        <taxon>Sar</taxon>
        <taxon>Alveolata</taxon>
        <taxon>Apicomplexa</taxon>
        <taxon>Conoidasida</taxon>
        <taxon>Coccidia</taxon>
        <taxon>Eucoccidiorida</taxon>
        <taxon>Eimeriorina</taxon>
        <taxon>Sarcocystidae</taxon>
        <taxon>Besnoitia</taxon>
    </lineage>
</organism>